<comment type="similarity">
    <text evidence="1">Belongs to the OsmC/Ohr family.</text>
</comment>
<dbReference type="InterPro" id="IPR019953">
    <property type="entry name" value="OHR"/>
</dbReference>
<dbReference type="Gene3D" id="2.20.25.10">
    <property type="match status" value="1"/>
</dbReference>
<dbReference type="Gene3D" id="3.30.300.20">
    <property type="match status" value="1"/>
</dbReference>
<dbReference type="InterPro" id="IPR036102">
    <property type="entry name" value="OsmC/Ohrsf"/>
</dbReference>
<organism evidence="3 4">
    <name type="scientific">Bremerella alba</name>
    <dbReference type="NCBI Taxonomy" id="980252"/>
    <lineage>
        <taxon>Bacteria</taxon>
        <taxon>Pseudomonadati</taxon>
        <taxon>Planctomycetota</taxon>
        <taxon>Planctomycetia</taxon>
        <taxon>Pirellulales</taxon>
        <taxon>Pirellulaceae</taxon>
        <taxon>Bremerella</taxon>
    </lineage>
</organism>
<gene>
    <name evidence="3" type="primary">ohrB</name>
    <name evidence="3" type="ORF">HOV93_50620</name>
</gene>
<dbReference type="RefSeq" id="WP_207399214.1">
    <property type="nucleotide sequence ID" value="NZ_JABRWO010000021.1"/>
</dbReference>
<dbReference type="InterPro" id="IPR015946">
    <property type="entry name" value="KH_dom-like_a/b"/>
</dbReference>
<sequence length="143" mass="15647">MSQLERNLYTAKAHTTGGRDGGVSRTSDHRLEVKLTNPGAKGDGTNPEQLFAMGWSSCFLSAIKLAEAAKKLRLSPDTAVDAEVDLNTKDGKYYLAARLYVTLPDMEARSAQDLIDEAHRLRPYSRAVHGNIEVETKLAETVA</sequence>
<dbReference type="InterPro" id="IPR003718">
    <property type="entry name" value="OsmC/Ohr_fam"/>
</dbReference>
<protein>
    <submittedName>
        <fullName evidence="3">Organic hydroperoxide resistance protein OhrB</fullName>
    </submittedName>
</protein>
<dbReference type="SUPFAM" id="SSF82784">
    <property type="entry name" value="OsmC-like"/>
    <property type="match status" value="1"/>
</dbReference>
<dbReference type="NCBIfam" id="TIGR03561">
    <property type="entry name" value="organ_hyd_perox"/>
    <property type="match status" value="1"/>
</dbReference>
<dbReference type="EMBL" id="JABRWO010000021">
    <property type="protein sequence ID" value="MBA2117856.1"/>
    <property type="molecule type" value="Genomic_DNA"/>
</dbReference>
<dbReference type="Pfam" id="PF02566">
    <property type="entry name" value="OsmC"/>
    <property type="match status" value="1"/>
</dbReference>
<evidence type="ECO:0000256" key="2">
    <source>
        <dbReference type="SAM" id="MobiDB-lite"/>
    </source>
</evidence>
<proteinExistence type="inferred from homology"/>
<evidence type="ECO:0000313" key="3">
    <source>
        <dbReference type="EMBL" id="MBA2117856.1"/>
    </source>
</evidence>
<accession>A0A7V8VAD4</accession>
<dbReference type="PANTHER" id="PTHR33797">
    <property type="entry name" value="ORGANIC HYDROPEROXIDE RESISTANCE PROTEIN-LIKE"/>
    <property type="match status" value="1"/>
</dbReference>
<feature type="region of interest" description="Disordered" evidence="2">
    <location>
        <begin position="9"/>
        <end position="30"/>
    </location>
</feature>
<comment type="caution">
    <text evidence="3">The sequence shown here is derived from an EMBL/GenBank/DDBJ whole genome shotgun (WGS) entry which is preliminary data.</text>
</comment>
<dbReference type="AlphaFoldDB" id="A0A7V8VAD4"/>
<dbReference type="GO" id="GO:0006979">
    <property type="term" value="P:response to oxidative stress"/>
    <property type="evidence" value="ECO:0007669"/>
    <property type="project" value="InterPro"/>
</dbReference>
<reference evidence="3 4" key="1">
    <citation type="submission" date="2020-05" db="EMBL/GenBank/DDBJ databases">
        <title>Bremerella alba sp. nov., a novel planctomycete isolated from the surface of the macroalga Fucus spiralis.</title>
        <authorList>
            <person name="Godinho O."/>
            <person name="Botelho R."/>
            <person name="Albuquerque L."/>
            <person name="Wiegand S."/>
            <person name="Da Costa M.S."/>
            <person name="Lobo-Da-Cunha A."/>
            <person name="Jogler C."/>
            <person name="Lage O.M."/>
        </authorList>
    </citation>
    <scope>NUCLEOTIDE SEQUENCE [LARGE SCALE GENOMIC DNA]</scope>
    <source>
        <strain evidence="3 4">FF15</strain>
    </source>
</reference>
<evidence type="ECO:0000256" key="1">
    <source>
        <dbReference type="ARBA" id="ARBA00007378"/>
    </source>
</evidence>
<dbReference type="Proteomes" id="UP000551616">
    <property type="component" value="Unassembled WGS sequence"/>
</dbReference>
<name>A0A7V8VAD4_9BACT</name>
<dbReference type="PANTHER" id="PTHR33797:SF2">
    <property type="entry name" value="ORGANIC HYDROPEROXIDE RESISTANCE PROTEIN-LIKE"/>
    <property type="match status" value="1"/>
</dbReference>
<keyword evidence="4" id="KW-1185">Reference proteome</keyword>
<evidence type="ECO:0000313" key="4">
    <source>
        <dbReference type="Proteomes" id="UP000551616"/>
    </source>
</evidence>